<evidence type="ECO:0000256" key="1">
    <source>
        <dbReference type="SAM" id="Coils"/>
    </source>
</evidence>
<evidence type="ECO:0000313" key="2">
    <source>
        <dbReference type="EMBL" id="SET05220.1"/>
    </source>
</evidence>
<proteinExistence type="predicted"/>
<keyword evidence="1" id="KW-0175">Coiled coil</keyword>
<reference evidence="3" key="1">
    <citation type="submission" date="2016-10" db="EMBL/GenBank/DDBJ databases">
        <authorList>
            <person name="Varghese N."/>
            <person name="Submissions S."/>
        </authorList>
    </citation>
    <scope>NUCLEOTIDE SEQUENCE [LARGE SCALE GENOMIC DNA]</scope>
    <source>
        <strain evidence="3">DSM 1551</strain>
    </source>
</reference>
<dbReference type="Proteomes" id="UP000198558">
    <property type="component" value="Unassembled WGS sequence"/>
</dbReference>
<sequence length="163" mass="19177">MKFDEALKLMKQGKKVKLPHWQGYWCWDNGTVMIHSRTSETFDLFNTNNKEFTLDNIASDKFEVVQDFYAVDKAIMEAIKQAVTGSDNKIITEKSYKERFKVEYQQLKQRLDELDIMLTKHEAEVLEFTPTCPISMLEDQRYCMDSYLRILKTRAEIEGIDLG</sequence>
<dbReference type="GeneID" id="78289798"/>
<protein>
    <submittedName>
        <fullName evidence="2">Uncharacterized protein</fullName>
    </submittedName>
</protein>
<name>A0A1I0BEC3_9FIRM</name>
<evidence type="ECO:0000313" key="3">
    <source>
        <dbReference type="Proteomes" id="UP000198558"/>
    </source>
</evidence>
<gene>
    <name evidence="2" type="ORF">SAMN04489758_10190</name>
</gene>
<organism evidence="2 3">
    <name type="scientific">Thomasclavelia cocleata</name>
    <dbReference type="NCBI Taxonomy" id="69824"/>
    <lineage>
        <taxon>Bacteria</taxon>
        <taxon>Bacillati</taxon>
        <taxon>Bacillota</taxon>
        <taxon>Erysipelotrichia</taxon>
        <taxon>Erysipelotrichales</taxon>
        <taxon>Coprobacillaceae</taxon>
        <taxon>Thomasclavelia</taxon>
    </lineage>
</organism>
<keyword evidence="3" id="KW-1185">Reference proteome</keyword>
<feature type="coiled-coil region" evidence="1">
    <location>
        <begin position="97"/>
        <end position="124"/>
    </location>
</feature>
<dbReference type="RefSeq" id="WP_244881231.1">
    <property type="nucleotide sequence ID" value="NZ_FOIN01000001.1"/>
</dbReference>
<dbReference type="InterPro" id="IPR054052">
    <property type="entry name" value="Y16Q-like"/>
</dbReference>
<accession>A0A1I0BEC3</accession>
<dbReference type="AlphaFoldDB" id="A0A1I0BEC3"/>
<dbReference type="EMBL" id="FOIN01000001">
    <property type="protein sequence ID" value="SET05220.1"/>
    <property type="molecule type" value="Genomic_DNA"/>
</dbReference>
<dbReference type="Pfam" id="PF21825">
    <property type="entry name" value="crAss001_48"/>
    <property type="match status" value="1"/>
</dbReference>